<gene>
    <name evidence="1" type="ORF">Vadar_008382</name>
</gene>
<protein>
    <submittedName>
        <fullName evidence="1">Uncharacterized protein</fullName>
    </submittedName>
</protein>
<accession>A0ACB7XYA7</accession>
<reference evidence="1 2" key="1">
    <citation type="journal article" date="2021" name="Hortic Res">
        <title>High-quality reference genome and annotation aids understanding of berry development for evergreen blueberry (Vaccinium darrowii).</title>
        <authorList>
            <person name="Yu J."/>
            <person name="Hulse-Kemp A.M."/>
            <person name="Babiker E."/>
            <person name="Staton M."/>
        </authorList>
    </citation>
    <scope>NUCLEOTIDE SEQUENCE [LARGE SCALE GENOMIC DNA]</scope>
    <source>
        <strain evidence="2">cv. NJ 8807/NJ 8810</strain>
        <tissue evidence="1">Young leaf</tissue>
    </source>
</reference>
<evidence type="ECO:0000313" key="1">
    <source>
        <dbReference type="EMBL" id="KAH7845992.1"/>
    </source>
</evidence>
<organism evidence="1 2">
    <name type="scientific">Vaccinium darrowii</name>
    <dbReference type="NCBI Taxonomy" id="229202"/>
    <lineage>
        <taxon>Eukaryota</taxon>
        <taxon>Viridiplantae</taxon>
        <taxon>Streptophyta</taxon>
        <taxon>Embryophyta</taxon>
        <taxon>Tracheophyta</taxon>
        <taxon>Spermatophyta</taxon>
        <taxon>Magnoliopsida</taxon>
        <taxon>eudicotyledons</taxon>
        <taxon>Gunneridae</taxon>
        <taxon>Pentapetalae</taxon>
        <taxon>asterids</taxon>
        <taxon>Ericales</taxon>
        <taxon>Ericaceae</taxon>
        <taxon>Vaccinioideae</taxon>
        <taxon>Vaccinieae</taxon>
        <taxon>Vaccinium</taxon>
    </lineage>
</organism>
<name>A0ACB7XYA7_9ERIC</name>
<dbReference type="Proteomes" id="UP000828048">
    <property type="component" value="Chromosome 5"/>
</dbReference>
<proteinExistence type="predicted"/>
<comment type="caution">
    <text evidence="1">The sequence shown here is derived from an EMBL/GenBank/DDBJ whole genome shotgun (WGS) entry which is preliminary data.</text>
</comment>
<sequence>MASSTLFCSSINPSTTNFSRIHYAIPISKHNPVEFFHSVTCNKDNGQTKTTTKAKLTVSEAPFASTSTKTGGADKDGNLMRKKLKILVAGGGIGGLVLALAAKKRGFEVLVFERDLSAIKGEGQYRGPIQVQSNALAALEAIDMDVADEVMKAGCITGDRINGLVDGISGNWYVKFDTFTPAAERGLPVTRVISRMTLQQILARAVGEDIIMNESNVVNFEDHGEKVTVTLENGQQYEGDLLVGADGIWSKVRKNLFGPKEATYSGYTCYTGIADFVPADIESVGYRVFLGHKQYFVSSDVGGGKMQWYAFHNEAPGGADNPNGKRGRLLKIFEGWCDNVIDLLLATDEDAILRRDIYDRSPIFTWGRGRVTLLGDSVHAMQPNLGQGGCMAIEDSYQLALELDKAWERSIELGSPVDVVSSLKSYENARRVRVAIIHGLARMAAIMASTYKAYLGVGLGPLSFLTMFRIPHPGRVGGRIFMEPVMPLMLSWVLGGNGSKLEGRLLSCRLSDRANDQLRRWFEDDDALERAVTGEWCLLPYGNNNGDLNPILLSRDEKQPCIIGRVSNTDIPGIPIALPSPQVSEVHARVSCKDGAFFVTDLRSEHGTWISDNEGKRYRVPPNFPTRFHPSDIIEFGSDRKVAFRVKVMKDPRKIAEQKELTGILQAVSQVENTLTKVVSDLYPKLVDTAKIQLIWVTTEMVSVLAKGIDGLLVALLRQIFLKILLKGICGGVHSWEQFHLCFKIGRDLVRLLQELVHIPEFQAIGSDLLFNPAEFKTKEYIDISQLYLSRTSKDTFCPMERKHDEGWNPVIHKHSRQKGILDPGKHSLITLFVDNLPEDTSQPWLKMFFNKYGVVKEVFVPEKRSKATGNRFGFIRYDCPVSADLAVLRTKSVWLDDKKLFVKLASFEAKKNRLSNSIREGEIYKAGMGHTKKHDSRVNVAFQNHSSLHNNGNAAQGLSFAQVLRGAGETSLQNKFQSKQIQATEDIAVVEKSPDIDCSIVEETMVEVTDSMKKMADPLEVLVDDDDCTTVGLASDDPLFKYEPITASRLLHKNSKVQVDTL</sequence>
<keyword evidence="2" id="KW-1185">Reference proteome</keyword>
<evidence type="ECO:0000313" key="2">
    <source>
        <dbReference type="Proteomes" id="UP000828048"/>
    </source>
</evidence>
<dbReference type="EMBL" id="CM037155">
    <property type="protein sequence ID" value="KAH7845992.1"/>
    <property type="molecule type" value="Genomic_DNA"/>
</dbReference>